<keyword evidence="1" id="KW-0812">Transmembrane</keyword>
<proteinExistence type="predicted"/>
<dbReference type="RefSeq" id="WP_219286718.1">
    <property type="nucleotide sequence ID" value="NZ_RPHB01000001.1"/>
</dbReference>
<comment type="caution">
    <text evidence="2">The sequence shown here is derived from an EMBL/GenBank/DDBJ whole genome shotgun (WGS) entry which is preliminary data.</text>
</comment>
<evidence type="ECO:0000256" key="1">
    <source>
        <dbReference type="SAM" id="Phobius"/>
    </source>
</evidence>
<dbReference type="Proteomes" id="UP000727490">
    <property type="component" value="Unassembled WGS sequence"/>
</dbReference>
<gene>
    <name evidence="2" type="ORF">EGN73_02295</name>
</gene>
<accession>A0A951M6Y2</accession>
<feature type="transmembrane region" description="Helical" evidence="1">
    <location>
        <begin position="48"/>
        <end position="66"/>
    </location>
</feature>
<protein>
    <submittedName>
        <fullName evidence="2">Uncharacterized protein</fullName>
    </submittedName>
</protein>
<evidence type="ECO:0000313" key="2">
    <source>
        <dbReference type="EMBL" id="MBW3466646.1"/>
    </source>
</evidence>
<keyword evidence="1" id="KW-1133">Transmembrane helix</keyword>
<keyword evidence="3" id="KW-1185">Reference proteome</keyword>
<name>A0A951M6Y2_9BACT</name>
<evidence type="ECO:0000313" key="3">
    <source>
        <dbReference type="Proteomes" id="UP000727490"/>
    </source>
</evidence>
<keyword evidence="1" id="KW-0472">Membrane</keyword>
<organism evidence="2 3">
    <name type="scientific">Arthrospiribacter ruber</name>
    <dbReference type="NCBI Taxonomy" id="2487934"/>
    <lineage>
        <taxon>Bacteria</taxon>
        <taxon>Pseudomonadati</taxon>
        <taxon>Bacteroidota</taxon>
        <taxon>Cytophagia</taxon>
        <taxon>Cytophagales</taxon>
        <taxon>Cyclobacteriaceae</taxon>
        <taxon>Arthrospiribacter</taxon>
    </lineage>
</organism>
<sequence>MGVFLVIGGIALAYFGFKKKSAFGQKPVGQMSMNEVQNAGCSGYFKMMMIVGGIGLALVGLIFMAMDSWM</sequence>
<reference evidence="2 3" key="1">
    <citation type="journal article" date="2020" name="Syst. Appl. Microbiol.">
        <title>Arthrospiribacter ruber gen. nov., sp. nov., a novel bacterium isolated from Arthrospira cultures.</title>
        <authorList>
            <person name="Waleron M."/>
            <person name="Misztak A."/>
            <person name="Waleron M.M."/>
            <person name="Furmaniak M."/>
            <person name="Mrozik A."/>
            <person name="Waleron K."/>
        </authorList>
    </citation>
    <scope>NUCLEOTIDE SEQUENCE [LARGE SCALE GENOMIC DNA]</scope>
    <source>
        <strain evidence="2 3">DPMB0001</strain>
    </source>
</reference>
<dbReference type="AlphaFoldDB" id="A0A951M6Y2"/>
<dbReference type="EMBL" id="RPHB01000001">
    <property type="protein sequence ID" value="MBW3466646.1"/>
    <property type="molecule type" value="Genomic_DNA"/>
</dbReference>